<gene>
    <name evidence="5" type="ORF">H8Q88_05815</name>
</gene>
<reference evidence="5" key="1">
    <citation type="submission" date="2020-08" db="EMBL/GenBank/DDBJ databases">
        <title>Genome Sequencing and Pan-Genome Analysis of Migratory bird Vibrio Strains, Inner Mongolia.</title>
        <authorList>
            <person name="Zheng L."/>
        </authorList>
    </citation>
    <scope>NUCLEOTIDE SEQUENCE</scope>
    <source>
        <strain evidence="5">M13F</strain>
    </source>
</reference>
<sequence length="917" mass="103336">MKKKSSAFIISVLAMCFIRAQAQVPESFKSLYDFKEKRVRFSTLNDKSDSYIILSTNYNTIRLPNKNKDESKYEIERYLEESSLNSEIIKIILADLENGVSSDNSCRGKLSECVVIPEVYSFVYDYDENYLRLFANAKYFNKNNNVEKVYANPENKSNALINSNDIYFSSYNDQDYNYTINNKSLLGLSLGHITADLSYSNSESSKGLDIKELSYDISVDNTRLYLGNFKNDVRFNSTDFLSTNTRYQQTSANFGSSKNLLIGERGAYDKLFYYAPTNGELLIYRDDRIIKQMNIGEGQGFISYDELPSGRYEVRVEVVVAGQIISSEVVQIYNSSRDTLAVGDVDYLISSGVFNSNSYGQSTYADYFEGKFFTKGLLASRVLSPLTVGVGGLYSDGEWAAISGTQIYLPYQFTLEMSFNYFNNGSYHFDSNLGNGIFSLRNENFSTGNDNGNLAQFVYSDGKYSRTSLSGNYRFSNGIYIYSIISKGTQTILDSFGGSQDTYSYWSATSGFNIPLKNGINLGISIDYQDSDNSLNTQMNLSVPLGSGYSSSSLLAFNTKSLNQIRNSINKTDVFTSKEINSNLSIAQNYYVREEDKNTIDMVLTASTKQENWQGSAYTYVDSTGEKRGVSGSLSSNQMFYGNNIVWTSDKSDAYGVIEVDSSESEQDTYGYVTVRKNGKLQNKSFIYEKRTLYPLNIYNEYDINIDTESVSLINLGESKINEFVKPGSVVKLEPNLKNILSFVSSFDDVMGHKVNNIVCKGLGCHHVQKITDGVFQISLMDGLDFELYSDNNICIIPESKISRDLMNYGRNHCIPNIEPMDNIFVNINNEEKSLYFIGLFENDFITDDMLKIIGNDRSSIVKDMGKFKAVYILSEESDLDYVKLGLNDKYLDIVKVKGIQELSIKDLSLSSIKSKN</sequence>
<dbReference type="Proteomes" id="UP000615796">
    <property type="component" value="Unassembled WGS sequence"/>
</dbReference>
<feature type="domain" description="Pilus assembly protein C-terminal" evidence="3">
    <location>
        <begin position="726"/>
        <end position="814"/>
    </location>
</feature>
<dbReference type="InterPro" id="IPR032636">
    <property type="entry name" value="Pilus_assem_E-set-like_dom"/>
</dbReference>
<dbReference type="InterPro" id="IPR031917">
    <property type="entry name" value="Pilus_assem_C"/>
</dbReference>
<feature type="chain" id="PRO_5040989037" evidence="2">
    <location>
        <begin position="23"/>
        <end position="917"/>
    </location>
</feature>
<comment type="caution">
    <text evidence="5">The sequence shown here is derived from an EMBL/GenBank/DDBJ whole genome shotgun (WGS) entry which is preliminary data.</text>
</comment>
<proteinExistence type="predicted"/>
<keyword evidence="6" id="KW-1185">Reference proteome</keyword>
<accession>A0A9X0ULW4</accession>
<dbReference type="Pfam" id="PF15976">
    <property type="entry name" value="CooC_C"/>
    <property type="match status" value="1"/>
</dbReference>
<protein>
    <submittedName>
        <fullName evidence="5">TcfC E-set like domain-containing protein</fullName>
    </submittedName>
</protein>
<dbReference type="Pfam" id="PF16967">
    <property type="entry name" value="TcfC"/>
    <property type="match status" value="1"/>
</dbReference>
<evidence type="ECO:0000256" key="1">
    <source>
        <dbReference type="ARBA" id="ARBA00022729"/>
    </source>
</evidence>
<keyword evidence="1 2" id="KW-0732">Signal</keyword>
<evidence type="ECO:0000313" key="5">
    <source>
        <dbReference type="EMBL" id="MBC5850473.1"/>
    </source>
</evidence>
<feature type="signal peptide" evidence="2">
    <location>
        <begin position="1"/>
        <end position="22"/>
    </location>
</feature>
<dbReference type="EMBL" id="JACRUP010000002">
    <property type="protein sequence ID" value="MBC5850473.1"/>
    <property type="molecule type" value="Genomic_DNA"/>
</dbReference>
<evidence type="ECO:0000259" key="4">
    <source>
        <dbReference type="Pfam" id="PF16967"/>
    </source>
</evidence>
<dbReference type="RefSeq" id="WP_187025561.1">
    <property type="nucleotide sequence ID" value="NZ_JACRUP010000002.1"/>
</dbReference>
<dbReference type="AlphaFoldDB" id="A0A9X0ULW4"/>
<evidence type="ECO:0000259" key="3">
    <source>
        <dbReference type="Pfam" id="PF15976"/>
    </source>
</evidence>
<evidence type="ECO:0000313" key="6">
    <source>
        <dbReference type="Proteomes" id="UP000615796"/>
    </source>
</evidence>
<name>A0A9X0ULW4_VIBME</name>
<organism evidence="5 6">
    <name type="scientific">Vibrio metschnikovii</name>
    <dbReference type="NCBI Taxonomy" id="28172"/>
    <lineage>
        <taxon>Bacteria</taxon>
        <taxon>Pseudomonadati</taxon>
        <taxon>Pseudomonadota</taxon>
        <taxon>Gammaproteobacteria</taxon>
        <taxon>Vibrionales</taxon>
        <taxon>Vibrionaceae</taxon>
        <taxon>Vibrio</taxon>
    </lineage>
</organism>
<evidence type="ECO:0000256" key="2">
    <source>
        <dbReference type="SAM" id="SignalP"/>
    </source>
</evidence>
<feature type="domain" description="Pilus assembly protein E-set like" evidence="4">
    <location>
        <begin position="270"/>
        <end position="334"/>
    </location>
</feature>